<dbReference type="RefSeq" id="WP_073124127.1">
    <property type="nucleotide sequence ID" value="NZ_BAABCH010000006.1"/>
</dbReference>
<feature type="short sequence motif" description="Important for interaction with partner proteins" evidence="2">
    <location>
        <begin position="139"/>
        <end position="144"/>
    </location>
</feature>
<proteinExistence type="inferred from homology"/>
<evidence type="ECO:0000256" key="1">
    <source>
        <dbReference type="ARBA" id="ARBA00023125"/>
    </source>
</evidence>
<comment type="subunit">
    <text evidence="2">Homotetramer.</text>
</comment>
<keyword evidence="2" id="KW-0233">DNA recombination</keyword>
<dbReference type="Pfam" id="PF00436">
    <property type="entry name" value="SSB"/>
    <property type="match status" value="1"/>
</dbReference>
<dbReference type="EMBL" id="FQWX01000004">
    <property type="protein sequence ID" value="SHG61081.1"/>
    <property type="molecule type" value="Genomic_DNA"/>
</dbReference>
<dbReference type="GO" id="GO:0009295">
    <property type="term" value="C:nucleoid"/>
    <property type="evidence" value="ECO:0007669"/>
    <property type="project" value="TreeGrafter"/>
</dbReference>
<keyword evidence="6" id="KW-1185">Reference proteome</keyword>
<dbReference type="GO" id="GO:0006260">
    <property type="term" value="P:DNA replication"/>
    <property type="evidence" value="ECO:0007669"/>
    <property type="project" value="UniProtKB-UniRule"/>
</dbReference>
<reference evidence="6" key="1">
    <citation type="submission" date="2016-11" db="EMBL/GenBank/DDBJ databases">
        <authorList>
            <person name="Varghese N."/>
            <person name="Submissions S."/>
        </authorList>
    </citation>
    <scope>NUCLEOTIDE SEQUENCE [LARGE SCALE GENOMIC DNA]</scope>
    <source>
        <strain evidence="6">DSM 2635</strain>
    </source>
</reference>
<evidence type="ECO:0000256" key="4">
    <source>
        <dbReference type="SAM" id="MobiDB-lite"/>
    </source>
</evidence>
<keyword evidence="2" id="KW-0227">DNA damage</keyword>
<evidence type="ECO:0000313" key="6">
    <source>
        <dbReference type="Proteomes" id="UP000243255"/>
    </source>
</evidence>
<comment type="caution">
    <text evidence="2">Lacks conserved residue(s) required for the propagation of feature annotation.</text>
</comment>
<feature type="compositionally biased region" description="Polar residues" evidence="4">
    <location>
        <begin position="112"/>
        <end position="121"/>
    </location>
</feature>
<dbReference type="SUPFAM" id="SSF50249">
    <property type="entry name" value="Nucleic acid-binding proteins"/>
    <property type="match status" value="1"/>
</dbReference>
<sequence length="144" mass="15965">MNHVVLVGRLTRDPELRYIAGTGTPVANFAVAVDREFTGKDGKKETDFIDIQVWGKSAENCANYIGKGSLVAIQGSIRIDTYQNQAGENRRSFRVNANRVQFLDSKNKSENSYKGSAQSFEPSFEPKGLDPQGFQAIDDDDIPF</sequence>
<dbReference type="GO" id="GO:0006310">
    <property type="term" value="P:DNA recombination"/>
    <property type="evidence" value="ECO:0007669"/>
    <property type="project" value="UniProtKB-UniRule"/>
</dbReference>
<evidence type="ECO:0000256" key="2">
    <source>
        <dbReference type="HAMAP-Rule" id="MF_00984"/>
    </source>
</evidence>
<feature type="region of interest" description="Disordered" evidence="4">
    <location>
        <begin position="107"/>
        <end position="144"/>
    </location>
</feature>
<dbReference type="InterPro" id="IPR011344">
    <property type="entry name" value="ssDNA-bd"/>
</dbReference>
<dbReference type="PANTHER" id="PTHR10302">
    <property type="entry name" value="SINGLE-STRANDED DNA-BINDING PROTEIN"/>
    <property type="match status" value="1"/>
</dbReference>
<dbReference type="GO" id="GO:0006281">
    <property type="term" value="P:DNA repair"/>
    <property type="evidence" value="ECO:0007669"/>
    <property type="project" value="UniProtKB-UniRule"/>
</dbReference>
<dbReference type="InterPro" id="IPR000424">
    <property type="entry name" value="Primosome_PriB/ssb"/>
</dbReference>
<dbReference type="Gene3D" id="2.40.50.140">
    <property type="entry name" value="Nucleic acid-binding proteins"/>
    <property type="match status" value="1"/>
</dbReference>
<dbReference type="CDD" id="cd04496">
    <property type="entry name" value="SSB_OBF"/>
    <property type="match status" value="1"/>
</dbReference>
<keyword evidence="2" id="KW-0235">DNA replication</keyword>
<keyword evidence="2" id="KW-0234">DNA repair</keyword>
<dbReference type="OrthoDB" id="9809878at2"/>
<dbReference type="NCBIfam" id="TIGR00621">
    <property type="entry name" value="ssb"/>
    <property type="match status" value="1"/>
</dbReference>
<organism evidence="5 6">
    <name type="scientific">Asaccharospora irregularis DSM 2635</name>
    <dbReference type="NCBI Taxonomy" id="1121321"/>
    <lineage>
        <taxon>Bacteria</taxon>
        <taxon>Bacillati</taxon>
        <taxon>Bacillota</taxon>
        <taxon>Clostridia</taxon>
        <taxon>Peptostreptococcales</taxon>
        <taxon>Peptostreptococcaceae</taxon>
        <taxon>Asaccharospora</taxon>
    </lineage>
</organism>
<evidence type="ECO:0000313" key="5">
    <source>
        <dbReference type="EMBL" id="SHG61081.1"/>
    </source>
</evidence>
<comment type="function">
    <text evidence="2">Plays an important role in DNA replication, recombination and repair. Binds to ssDNA and to an array of partner proteins to recruit them to their sites of action during DNA metabolism.</text>
</comment>
<name>A0A1M5L7U2_9FIRM</name>
<dbReference type="PROSITE" id="PS50935">
    <property type="entry name" value="SSB"/>
    <property type="match status" value="1"/>
</dbReference>
<dbReference type="HAMAP" id="MF_00984">
    <property type="entry name" value="SSB"/>
    <property type="match status" value="1"/>
</dbReference>
<dbReference type="InterPro" id="IPR012340">
    <property type="entry name" value="NA-bd_OB-fold"/>
</dbReference>
<dbReference type="PIRSF" id="PIRSF002070">
    <property type="entry name" value="SSB"/>
    <property type="match status" value="1"/>
</dbReference>
<dbReference type="STRING" id="1121321.SAMN04488530_10432"/>
<dbReference type="GO" id="GO:0003697">
    <property type="term" value="F:single-stranded DNA binding"/>
    <property type="evidence" value="ECO:0007669"/>
    <property type="project" value="UniProtKB-UniRule"/>
</dbReference>
<dbReference type="PANTHER" id="PTHR10302:SF27">
    <property type="entry name" value="SINGLE-STRANDED DNA-BINDING PROTEIN"/>
    <property type="match status" value="1"/>
</dbReference>
<protein>
    <recommendedName>
        <fullName evidence="2 3">Single-stranded DNA-binding protein</fullName>
        <shortName evidence="2">SSB</shortName>
    </recommendedName>
</protein>
<gene>
    <name evidence="5" type="ORF">SAMN04488530_10432</name>
</gene>
<dbReference type="Proteomes" id="UP000243255">
    <property type="component" value="Unassembled WGS sequence"/>
</dbReference>
<dbReference type="AlphaFoldDB" id="A0A1M5L7U2"/>
<evidence type="ECO:0000256" key="3">
    <source>
        <dbReference type="PIRNR" id="PIRNR002070"/>
    </source>
</evidence>
<accession>A0A1M5L7U2</accession>
<keyword evidence="1 2" id="KW-0238">DNA-binding</keyword>